<gene>
    <name evidence="5" type="ORF">POCTA_138.1.T0070190</name>
</gene>
<evidence type="ECO:0000256" key="1">
    <source>
        <dbReference type="SAM" id="Coils"/>
    </source>
</evidence>
<dbReference type="CDD" id="cd00167">
    <property type="entry name" value="SANT"/>
    <property type="match status" value="2"/>
</dbReference>
<sequence>MVNFQEFMSSLGQIKQMEIPFYYRNQFKIKENFINPNSKHFDQIAQKLLSEDNKGLKRKWDKQCKMLFIWVIVKYFQVKNKKTINPNSEEWMELSEIFSFDEVTLKQRWITLINPMAKSLNWETEEDDIIRSLMIQQEEKHIWTQIALELYNHNNGQYVRTPKQVRERWMNYLNPKLNKSSWTDQEDNQLLQLVVTNGKRWSMISTLLQGRTENQVKNRFKSLIHKIYKEEDDDDIEELAAIKQYLAKQVGGESNQDNFLPKQTKKENNVNYEESQSNNYIKQKSKKMLQIRNGEQQEQQIQIKKKKVKVIENLQVKQETDEKLQSQIQSLNQQFCLSTYGNCDTQSQENRKGISSSHSQGSLMNQEFECKSQQQIQSQSKGSIQSPSYMGQTSLKDSIPQYNGFRPYTNDTCNDIFQQTPCQINRLGFGLKQHQYPFQQLSPFQQQIQQTPIVYTPLYLYNSQFISQSPYKSPILSPHIWMQQQQQLQQQYEIEIQNEQQKQEQFNNKLEFLQGQDLVSRWKNKRVQEKQNQSVKIVYINNLIQYFSTFFSFNTSQKRYKCYFFILSISLFP</sequence>
<feature type="coiled-coil region" evidence="1">
    <location>
        <begin position="482"/>
        <end position="516"/>
    </location>
</feature>
<dbReference type="InterPro" id="IPR001005">
    <property type="entry name" value="SANT/Myb"/>
</dbReference>
<dbReference type="AlphaFoldDB" id="A0A8S1S404"/>
<dbReference type="GO" id="GO:0000978">
    <property type="term" value="F:RNA polymerase II cis-regulatory region sequence-specific DNA binding"/>
    <property type="evidence" value="ECO:0007669"/>
    <property type="project" value="TreeGrafter"/>
</dbReference>
<evidence type="ECO:0008006" key="7">
    <source>
        <dbReference type="Google" id="ProtNLM"/>
    </source>
</evidence>
<keyword evidence="6" id="KW-1185">Reference proteome</keyword>
<feature type="domain" description="Myb-like" evidence="3">
    <location>
        <begin position="114"/>
        <end position="173"/>
    </location>
</feature>
<evidence type="ECO:0000313" key="5">
    <source>
        <dbReference type="EMBL" id="CAD8136091.1"/>
    </source>
</evidence>
<feature type="region of interest" description="Disordered" evidence="2">
    <location>
        <begin position="253"/>
        <end position="281"/>
    </location>
</feature>
<name>A0A8S1S404_PAROT</name>
<comment type="caution">
    <text evidence="5">The sequence shown here is derived from an EMBL/GenBank/DDBJ whole genome shotgun (WGS) entry which is preliminary data.</text>
</comment>
<organism evidence="5 6">
    <name type="scientific">Paramecium octaurelia</name>
    <dbReference type="NCBI Taxonomy" id="43137"/>
    <lineage>
        <taxon>Eukaryota</taxon>
        <taxon>Sar</taxon>
        <taxon>Alveolata</taxon>
        <taxon>Ciliophora</taxon>
        <taxon>Intramacronucleata</taxon>
        <taxon>Oligohymenophorea</taxon>
        <taxon>Peniculida</taxon>
        <taxon>Parameciidae</taxon>
        <taxon>Paramecium</taxon>
    </lineage>
</organism>
<dbReference type="OMA" id="GPKEWSS"/>
<dbReference type="InterPro" id="IPR017930">
    <property type="entry name" value="Myb_dom"/>
</dbReference>
<dbReference type="PANTHER" id="PTHR45614:SF274">
    <property type="entry name" value="MYB-LIKE DNA-BINDING PROTEIN"/>
    <property type="match status" value="1"/>
</dbReference>
<reference evidence="5" key="1">
    <citation type="submission" date="2021-01" db="EMBL/GenBank/DDBJ databases">
        <authorList>
            <consortium name="Genoscope - CEA"/>
            <person name="William W."/>
        </authorList>
    </citation>
    <scope>NUCLEOTIDE SEQUENCE</scope>
</reference>
<feature type="domain" description="HTH myb-type" evidence="4">
    <location>
        <begin position="174"/>
        <end position="228"/>
    </location>
</feature>
<accession>A0A8S1S404</accession>
<feature type="compositionally biased region" description="Polar residues" evidence="2">
    <location>
        <begin position="269"/>
        <end position="281"/>
    </location>
</feature>
<dbReference type="Pfam" id="PF13921">
    <property type="entry name" value="Myb_DNA-bind_6"/>
    <property type="match status" value="1"/>
</dbReference>
<dbReference type="GO" id="GO:0000981">
    <property type="term" value="F:DNA-binding transcription factor activity, RNA polymerase II-specific"/>
    <property type="evidence" value="ECO:0007669"/>
    <property type="project" value="TreeGrafter"/>
</dbReference>
<protein>
    <recommendedName>
        <fullName evidence="7">Homeodomain protein</fullName>
    </recommendedName>
</protein>
<proteinExistence type="predicted"/>
<feature type="domain" description="Myb-like" evidence="3">
    <location>
        <begin position="174"/>
        <end position="224"/>
    </location>
</feature>
<dbReference type="PANTHER" id="PTHR45614">
    <property type="entry name" value="MYB PROTEIN-RELATED"/>
    <property type="match status" value="1"/>
</dbReference>
<dbReference type="GO" id="GO:0005634">
    <property type="term" value="C:nucleus"/>
    <property type="evidence" value="ECO:0007669"/>
    <property type="project" value="TreeGrafter"/>
</dbReference>
<dbReference type="InterPro" id="IPR050560">
    <property type="entry name" value="MYB_TF"/>
</dbReference>
<dbReference type="Proteomes" id="UP000683925">
    <property type="component" value="Unassembled WGS sequence"/>
</dbReference>
<keyword evidence="1" id="KW-0175">Coiled coil</keyword>
<dbReference type="OrthoDB" id="39591at2759"/>
<dbReference type="SMART" id="SM00717">
    <property type="entry name" value="SANT"/>
    <property type="match status" value="2"/>
</dbReference>
<evidence type="ECO:0000259" key="4">
    <source>
        <dbReference type="PROSITE" id="PS51294"/>
    </source>
</evidence>
<dbReference type="EMBL" id="CAJJDP010000006">
    <property type="protein sequence ID" value="CAD8136091.1"/>
    <property type="molecule type" value="Genomic_DNA"/>
</dbReference>
<evidence type="ECO:0000256" key="2">
    <source>
        <dbReference type="SAM" id="MobiDB-lite"/>
    </source>
</evidence>
<dbReference type="PROSITE" id="PS50090">
    <property type="entry name" value="MYB_LIKE"/>
    <property type="match status" value="2"/>
</dbReference>
<dbReference type="PROSITE" id="PS51294">
    <property type="entry name" value="HTH_MYB"/>
    <property type="match status" value="1"/>
</dbReference>
<evidence type="ECO:0000259" key="3">
    <source>
        <dbReference type="PROSITE" id="PS50090"/>
    </source>
</evidence>
<evidence type="ECO:0000313" key="6">
    <source>
        <dbReference type="Proteomes" id="UP000683925"/>
    </source>
</evidence>